<feature type="compositionally biased region" description="Polar residues" evidence="2">
    <location>
        <begin position="1341"/>
        <end position="1350"/>
    </location>
</feature>
<dbReference type="PANTHER" id="PTHR15678:SF6">
    <property type="entry name" value="BRIDGE-LIKE LIPID TRANSFER PROTEIN FAMILY MEMBER 2"/>
    <property type="match status" value="1"/>
</dbReference>
<dbReference type="Proteomes" id="UP001162640">
    <property type="component" value="Unassembled WGS sequence"/>
</dbReference>
<name>A0A9W6ZWL3_9STRA</name>
<proteinExistence type="predicted"/>
<evidence type="ECO:0000313" key="3">
    <source>
        <dbReference type="EMBL" id="GMH58687.1"/>
    </source>
</evidence>
<keyword evidence="1" id="KW-0175">Coiled coil</keyword>
<sequence length="2171" mass="240043">MSRDNPVTNIIYSSGILNLTIKILSLFSIHLSPQTVKVNIIDPDHLERLNTSATFTTPSVYVNMSLNSSYVLDFKIQCDSQQSPIISAGSSAVKFSNSSTNGMFIIGRWLFNQAKMSDTSRPVLVPELIELLVPDINILLDKKELVRYHGSLLPTATTPTSNVKSRTNSSKNTKTSSNPPTIDHSIDNAINAPLISETIRLLQWMTLKMSVKSLNVTLFDDDTTAEITSSFSDVNTSTSINPINIQNLNTTLTGSLTNRAVSLNFGVKASPTRSESNVSSLTGKKIKQIDLSLLLHNATVSLHNRDETSLHFKVGVMRGSSQIMRIGDRRLPPFFLECRKIGLGLENTKQEKAVQILHIHRVGADINITNQNTIKVNASVNNLYADVSPALFQFSGVFASHLITTFKLKFPPFENDIPMATKDTLNGDLHECFDSLKSNKPIPIQPDAKLNLNIEASDITVLFPHSTHPEVPHMPSVQDYLTLRQTHPHEWETCQVKDFKFSMTKGRAEEFDLQIHHIKVLEGVSPNAQTYVDCEWFGLTQRSFFKHLDIFGSTAQVNFTPSRLLKVIRVSRDITFSVWDCLTTCRWAQQQIQPSFPGTLPYDSIEAYQAAAKILPSLIAGDGNVAKRLLIKDVDVALSFNPNDNSPLNISLSTFMSNELPEQFAFKDVKISITKEDVVSVGKLELCHCIDNNPKIISGRKLLDMRIRHHLTHSKANVSEAALKLLNGSDGFVISIQNVKAAFPHSISNFGNIFRPIATSATSMASNFITQKGSWTPESRQEFRKVFWRPPPMSHDASFHLLSNCDTTVTAPVPKSSIALSNIELCIVDDPLESWLQEISPLWNEELEERVASNEWVSRVGQKVSGRETRDYFYDSKRWIDRIKTKRAHLTYLIDGSYNLNPSPPSLLRLTLKTCQIDCDVGNSTKTREIVNTFNSTPLDLISIDVLFLLQTSVSMSMAANGISVNIRGQTEPIVHISDVQMGGDFAILMPETRVGTTLPLPSVMSLPKIYVDMRCHCSGVSVNFRPVIMYGMQEAAAFANRLLPQSFLPENLTWWDVIRMTVDAKMLVTVDQTEMNLLGLGEKVSLRVGGAKISYMNSRAEVEGIEVTAQLLPSNDYVPALLELPHFNMSVDLIWACSTSSALFRPFVSASTGEIINDHVVSQEDFTSRGLSVVVEARLSGNIKRGMLEWAMGGGGLTPNSKFNPIPTFTFFFAESIKNLVKWGRVFSAIPPAPFPKKCSGINLGINALVNHVIGATVKFKVDAFEVCFFDTNPFDVEPRGLRLSIEEVVEGELVMRKWEKGGILPDPFVEGILQMPGSLCTLSRRMSSFSPRNDRKDSGSSFDSSTPGEGSRSMSKSVASKSKIEKEFLLRVIVTRFKLLSTQETNETLLFMGKNIMDATLDLVTSNFEPPSIIADSVRKQGGLDVVDLRGSDLNNSVMEEEEEEETMSVGSSRCTSLVGEGALDRSGSGSVRSRGESDQSAEAFMNKQFEERGARDRMLSNISTQTGLESRAETMMKLIIIEVLEPQIQLVDDKNKGCAVFGLNNVTLQARCSLEEGEKKRGKADLHKELQKLATRGCDKWTEIFMVSVDEGVGVEVERMYPELTVIDVWHKRRQLCWEARHLGLVEERLKEKREELEGYAEDKIMNGGFGWAGELEKLVKESREGREEKEKEGKLMLEVLHERIRGLTLRTRQLEFRPNLQLFMMIPSVVVELKVLAEDEGGVSLGGTDPFLTLKLKDMGMSVSSYEGGDFSFQLWLHGVKVDSWSRIHNMAELKGVEVFSGLTHKHATRLRAGMGSGSRAASRLPVAWEEVRVRRGCADVQDLGSNLCLMQDGVHPMIAINLKLGDAEGMKEAGIVRHFEVNLVPMVVAITKSQVTSLINFFEGSVGAKEKKTDRKEEKAKRKFLGGLGEKIVKKLASPKAKKREVGWSEREEGMPLGLAGGGGGVEEGAGEEEGGGGGGGKGGKRLSVKNPRQLARKIKSKFKRKREKGGGGNVDGKPNRGSEVEVRGIGEINVFVSYKGEGIIGLEDFHDMHITLHQIVYSNKRGTLLNILLKLRKQIVLDLLSQVSRNFENIGLLLFKKFKIKGPVGIAGCVKGGGGGGGGDGGGFGFWDEFNRTSSISNLGIGVSGNNERDSHEASEMLFGTGGRKKGKSVWKRLSVSGSKK</sequence>
<feature type="region of interest" description="Disordered" evidence="2">
    <location>
        <begin position="1463"/>
        <end position="1483"/>
    </location>
</feature>
<organism evidence="3 4">
    <name type="scientific">Triparma laevis f. inornata</name>
    <dbReference type="NCBI Taxonomy" id="1714386"/>
    <lineage>
        <taxon>Eukaryota</taxon>
        <taxon>Sar</taxon>
        <taxon>Stramenopiles</taxon>
        <taxon>Ochrophyta</taxon>
        <taxon>Bolidophyceae</taxon>
        <taxon>Parmales</taxon>
        <taxon>Triparmaceae</taxon>
        <taxon>Triparma</taxon>
    </lineage>
</organism>
<feature type="compositionally biased region" description="Low complexity" evidence="2">
    <location>
        <begin position="160"/>
        <end position="178"/>
    </location>
</feature>
<feature type="region of interest" description="Disordered" evidence="2">
    <location>
        <begin position="157"/>
        <end position="183"/>
    </location>
</feature>
<dbReference type="EMBL" id="BLQM01000066">
    <property type="protein sequence ID" value="GMH58687.1"/>
    <property type="molecule type" value="Genomic_DNA"/>
</dbReference>
<feature type="compositionally biased region" description="Basic and acidic residues" evidence="2">
    <location>
        <begin position="1929"/>
        <end position="1939"/>
    </location>
</feature>
<dbReference type="PANTHER" id="PTHR15678">
    <property type="entry name" value="ANTIGEN MLAA-22-RELATED"/>
    <property type="match status" value="1"/>
</dbReference>
<reference evidence="4" key="1">
    <citation type="journal article" date="2023" name="Commun. Biol.">
        <title>Genome analysis of Parmales, the sister group of diatoms, reveals the evolutionary specialization of diatoms from phago-mixotrophs to photoautotrophs.</title>
        <authorList>
            <person name="Ban H."/>
            <person name="Sato S."/>
            <person name="Yoshikawa S."/>
            <person name="Yamada K."/>
            <person name="Nakamura Y."/>
            <person name="Ichinomiya M."/>
            <person name="Sato N."/>
            <person name="Blanc-Mathieu R."/>
            <person name="Endo H."/>
            <person name="Kuwata A."/>
            <person name="Ogata H."/>
        </authorList>
    </citation>
    <scope>NUCLEOTIDE SEQUENCE [LARGE SCALE GENOMIC DNA]</scope>
</reference>
<protein>
    <recommendedName>
        <fullName evidence="5">FMP27 GFWDK domain-containing protein</fullName>
    </recommendedName>
</protein>
<evidence type="ECO:0000256" key="2">
    <source>
        <dbReference type="SAM" id="MobiDB-lite"/>
    </source>
</evidence>
<feature type="compositionally biased region" description="Gly residues" evidence="2">
    <location>
        <begin position="1944"/>
        <end position="1953"/>
    </location>
</feature>
<evidence type="ECO:0000313" key="4">
    <source>
        <dbReference type="Proteomes" id="UP001162640"/>
    </source>
</evidence>
<gene>
    <name evidence="3" type="ORF">TL16_g02664</name>
</gene>
<dbReference type="InterPro" id="IPR045167">
    <property type="entry name" value="Hobbit"/>
</dbReference>
<accession>A0A9W6ZWL3</accession>
<feature type="compositionally biased region" description="Basic residues" evidence="2">
    <location>
        <begin position="1980"/>
        <end position="1993"/>
    </location>
</feature>
<evidence type="ECO:0000256" key="1">
    <source>
        <dbReference type="SAM" id="Coils"/>
    </source>
</evidence>
<evidence type="ECO:0008006" key="5">
    <source>
        <dbReference type="Google" id="ProtNLM"/>
    </source>
</evidence>
<feature type="region of interest" description="Disordered" evidence="2">
    <location>
        <begin position="1928"/>
        <end position="2008"/>
    </location>
</feature>
<feature type="region of interest" description="Disordered" evidence="2">
    <location>
        <begin position="1329"/>
        <end position="1360"/>
    </location>
</feature>
<comment type="caution">
    <text evidence="3">The sequence shown here is derived from an EMBL/GenBank/DDBJ whole genome shotgun (WGS) entry which is preliminary data.</text>
</comment>
<dbReference type="Pfam" id="PF10344">
    <property type="entry name" value="Hobbit"/>
    <property type="match status" value="1"/>
</dbReference>
<feature type="coiled-coil region" evidence="1">
    <location>
        <begin position="1626"/>
        <end position="1676"/>
    </location>
</feature>